<reference evidence="4" key="1">
    <citation type="journal article" date="2019" name="Int. J. Syst. Evol. Microbiol.">
        <title>The Global Catalogue of Microorganisms (GCM) 10K type strain sequencing project: providing services to taxonomists for standard genome sequencing and annotation.</title>
        <authorList>
            <consortium name="The Broad Institute Genomics Platform"/>
            <consortium name="The Broad Institute Genome Sequencing Center for Infectious Disease"/>
            <person name="Wu L."/>
            <person name="Ma J."/>
        </authorList>
    </citation>
    <scope>NUCLEOTIDE SEQUENCE [LARGE SCALE GENOMIC DNA]</scope>
    <source>
        <strain evidence="4">NBRC 111756</strain>
    </source>
</reference>
<evidence type="ECO:0000256" key="2">
    <source>
        <dbReference type="SAM" id="Phobius"/>
    </source>
</evidence>
<protein>
    <recommendedName>
        <fullName evidence="5">HAMP domain-containing protein</fullName>
    </recommendedName>
</protein>
<dbReference type="RefSeq" id="WP_379908433.1">
    <property type="nucleotide sequence ID" value="NZ_JBHSWE010000001.1"/>
</dbReference>
<sequence length="413" mass="47833">MNRRPTSIRRYLLQRTLLFSAIGFLLLLVVAGQAYNSSIRANAEQVARSVAQSTFNAMYLIMSQGWTRQQLEQFIGRLEEANDEEQLKVSIYRGPLVTELFGPIRQPALDTELQQVLGHGEVARHTADDNLRYLYPLRAEKTCQACHTNARIGDTLGVIEVQQDLKEQFRSANRTLLHYLLLLSPLPLLFAFWAVRKVTTRVNRSVEHLSNSIRQVESLSDLPQLALRDRDFGFRELNRIFTQVAQLSDKLRTIAVDKDLLEFEIRLLEKFVITSEVVRDWREYVQVLMQDISQVLKIYTMFSIFKVDDEMFDLEIFWHGQPTPETRQMMEDAVLKRLRDSNSPSASANSRSITTSPRRTTHLNWQRVRSSCRPSRCWSKPRRSAASSASASRPTSSRMLPVYWCWRASCRRC</sequence>
<evidence type="ECO:0000313" key="4">
    <source>
        <dbReference type="Proteomes" id="UP001596422"/>
    </source>
</evidence>
<accession>A0ABW1ZXL6</accession>
<dbReference type="Gene3D" id="3.30.450.290">
    <property type="match status" value="1"/>
</dbReference>
<name>A0ABW1ZXL6_9GAMM</name>
<gene>
    <name evidence="3" type="ORF">ACFQDL_07270</name>
</gene>
<evidence type="ECO:0000313" key="3">
    <source>
        <dbReference type="EMBL" id="MFC6669908.1"/>
    </source>
</evidence>
<feature type="region of interest" description="Disordered" evidence="1">
    <location>
        <begin position="374"/>
        <end position="393"/>
    </location>
</feature>
<feature type="compositionally biased region" description="Low complexity" evidence="1">
    <location>
        <begin position="384"/>
        <end position="393"/>
    </location>
</feature>
<comment type="caution">
    <text evidence="3">The sequence shown here is derived from an EMBL/GenBank/DDBJ whole genome shotgun (WGS) entry which is preliminary data.</text>
</comment>
<keyword evidence="2" id="KW-0812">Transmembrane</keyword>
<dbReference type="Proteomes" id="UP001596422">
    <property type="component" value="Unassembled WGS sequence"/>
</dbReference>
<keyword evidence="2" id="KW-1133">Transmembrane helix</keyword>
<dbReference type="EMBL" id="JBHSWE010000001">
    <property type="protein sequence ID" value="MFC6669908.1"/>
    <property type="molecule type" value="Genomic_DNA"/>
</dbReference>
<feature type="transmembrane region" description="Helical" evidence="2">
    <location>
        <begin position="176"/>
        <end position="195"/>
    </location>
</feature>
<organism evidence="3 4">
    <name type="scientific">Marinobacterium aestuariivivens</name>
    <dbReference type="NCBI Taxonomy" id="1698799"/>
    <lineage>
        <taxon>Bacteria</taxon>
        <taxon>Pseudomonadati</taxon>
        <taxon>Pseudomonadota</taxon>
        <taxon>Gammaproteobacteria</taxon>
        <taxon>Oceanospirillales</taxon>
        <taxon>Oceanospirillaceae</taxon>
        <taxon>Marinobacterium</taxon>
    </lineage>
</organism>
<keyword evidence="2" id="KW-0472">Membrane</keyword>
<proteinExistence type="predicted"/>
<evidence type="ECO:0000256" key="1">
    <source>
        <dbReference type="SAM" id="MobiDB-lite"/>
    </source>
</evidence>
<keyword evidence="4" id="KW-1185">Reference proteome</keyword>
<evidence type="ECO:0008006" key="5">
    <source>
        <dbReference type="Google" id="ProtNLM"/>
    </source>
</evidence>